<dbReference type="InterPro" id="IPR014940">
    <property type="entry name" value="BAAT_C"/>
</dbReference>
<proteinExistence type="inferred from homology"/>
<evidence type="ECO:0000259" key="2">
    <source>
        <dbReference type="Pfam" id="PF04775"/>
    </source>
</evidence>
<dbReference type="Gene3D" id="3.40.50.1820">
    <property type="entry name" value="alpha/beta hydrolase"/>
    <property type="match status" value="1"/>
</dbReference>
<comment type="caution">
    <text evidence="4">The sequence shown here is derived from an EMBL/GenBank/DDBJ whole genome shotgun (WGS) entry which is preliminary data.</text>
</comment>
<evidence type="ECO:0000259" key="3">
    <source>
        <dbReference type="Pfam" id="PF08840"/>
    </source>
</evidence>
<keyword evidence="5" id="KW-1185">Reference proteome</keyword>
<organism evidence="4 5">
    <name type="scientific">Roseateles oligotrophus</name>
    <dbReference type="NCBI Taxonomy" id="1769250"/>
    <lineage>
        <taxon>Bacteria</taxon>
        <taxon>Pseudomonadati</taxon>
        <taxon>Pseudomonadota</taxon>
        <taxon>Betaproteobacteria</taxon>
        <taxon>Burkholderiales</taxon>
        <taxon>Sphaerotilaceae</taxon>
        <taxon>Roseateles</taxon>
    </lineage>
</organism>
<dbReference type="PANTHER" id="PTHR10824:SF4">
    <property type="entry name" value="ACYL-COENZYME A THIOESTERASE 1-LIKE"/>
    <property type="match status" value="1"/>
</dbReference>
<dbReference type="InterPro" id="IPR029058">
    <property type="entry name" value="AB_hydrolase_fold"/>
</dbReference>
<dbReference type="Gene3D" id="2.60.40.2240">
    <property type="entry name" value="Acyl-CoA thioester hydrolase/BAAT N-terminal domain"/>
    <property type="match status" value="1"/>
</dbReference>
<dbReference type="Pfam" id="PF04775">
    <property type="entry name" value="Bile_Hydr_Trans"/>
    <property type="match status" value="1"/>
</dbReference>
<dbReference type="EMBL" id="JAJIRN010000009">
    <property type="protein sequence ID" value="MCV2370410.1"/>
    <property type="molecule type" value="Genomic_DNA"/>
</dbReference>
<dbReference type="Pfam" id="PF08840">
    <property type="entry name" value="BAAT_C"/>
    <property type="match status" value="1"/>
</dbReference>
<dbReference type="InterPro" id="IPR042490">
    <property type="entry name" value="Thio_Ohase/BAAT_N"/>
</dbReference>
<dbReference type="Proteomes" id="UP001209701">
    <property type="component" value="Unassembled WGS sequence"/>
</dbReference>
<gene>
    <name evidence="4" type="ORF">LNV07_20205</name>
</gene>
<accession>A0ABT2YK26</accession>
<reference evidence="4 5" key="1">
    <citation type="submission" date="2021-11" db="EMBL/GenBank/DDBJ databases">
        <authorList>
            <person name="Liang Q."/>
            <person name="Mou H."/>
            <person name="Liu Z."/>
        </authorList>
    </citation>
    <scope>NUCLEOTIDE SEQUENCE [LARGE SCALE GENOMIC DNA]</scope>
    <source>
        <strain evidence="4 5">CHU3</strain>
    </source>
</reference>
<comment type="similarity">
    <text evidence="1">Belongs to the C/M/P thioester hydrolase family.</text>
</comment>
<evidence type="ECO:0000256" key="1">
    <source>
        <dbReference type="ARBA" id="ARBA00006538"/>
    </source>
</evidence>
<evidence type="ECO:0000313" key="5">
    <source>
        <dbReference type="Proteomes" id="UP001209701"/>
    </source>
</evidence>
<protein>
    <submittedName>
        <fullName evidence="4">Acyl-CoA thioesterase/BAAT N-terminal domain-containing protein</fullName>
    </submittedName>
</protein>
<dbReference type="PANTHER" id="PTHR10824">
    <property type="entry name" value="ACYL-COENZYME A THIOESTERASE-RELATED"/>
    <property type="match status" value="1"/>
</dbReference>
<name>A0ABT2YK26_9BURK</name>
<feature type="domain" description="BAAT/Acyl-CoA thioester hydrolase C-terminal" evidence="3">
    <location>
        <begin position="229"/>
        <end position="450"/>
    </location>
</feature>
<dbReference type="InterPro" id="IPR006862">
    <property type="entry name" value="Thio_Ohase/aa_AcTrfase"/>
</dbReference>
<dbReference type="SUPFAM" id="SSF53474">
    <property type="entry name" value="alpha/beta-Hydrolases"/>
    <property type="match status" value="1"/>
</dbReference>
<feature type="domain" description="Acyl-CoA thioester hydrolase/bile acid-CoA amino acid N-acetyltransferase" evidence="2">
    <location>
        <begin position="32"/>
        <end position="125"/>
    </location>
</feature>
<evidence type="ECO:0000313" key="4">
    <source>
        <dbReference type="EMBL" id="MCV2370410.1"/>
    </source>
</evidence>
<dbReference type="RefSeq" id="WP_263572996.1">
    <property type="nucleotide sequence ID" value="NZ_JAJIRN010000009.1"/>
</dbReference>
<dbReference type="PIRSF" id="PIRSF016521">
    <property type="entry name" value="Acyl-CoA_hydro"/>
    <property type="match status" value="1"/>
</dbReference>
<sequence length="453" mass="48038">MAITLALAVGRPALAQQIHVSPAAEVVEGTALSLRLSELPPLTSIRIVSSRLARGMIPQQPHQAQARFTSNAAGELDLNSQAPDSGSYTGADVRGLFWSMQLAAPRASLPPLDPKQQGEVWLQAYAGERLLVQKKLWLQPFAPEVQSRAVVDFPGARFAVGPGAHKRGAIIVLGGSEGGSIAARTTTPLLASQGYAVLGLPYYSPPTWGAKGMEPAELPGLPSSFADIELDRLNQAREWLGRQPEVDAERIAVYGVSKGAEFALAASARMAWIRAVVAYVPSDVIWEGWGMGVPEADTRSSFAWQGKPLPWQPYQGMAAESAGFATGAAVHIRRPMDQGRVAHPERLAGARIAVENYRGPLLMVAGSDDQMWDSAGMARNIEASRQAQGLPTISLIYPGAGHALSSSGWAPTTGHNLGPMKLGGSPAVDAQAQADAWPQVLAFLKQHLGQAKP</sequence>
<dbReference type="InterPro" id="IPR016662">
    <property type="entry name" value="Acyl-CoA_thioEstase_long-chain"/>
</dbReference>